<dbReference type="EMBL" id="JAIOIV010000126">
    <property type="protein sequence ID" value="MBZ0157684.1"/>
    <property type="molecule type" value="Genomic_DNA"/>
</dbReference>
<accession>A0A953M152</accession>
<dbReference type="Gene3D" id="3.40.50.970">
    <property type="match status" value="2"/>
</dbReference>
<dbReference type="GO" id="GO:0016114">
    <property type="term" value="P:terpenoid biosynthetic process"/>
    <property type="evidence" value="ECO:0007669"/>
    <property type="project" value="UniProtKB-UniRule"/>
</dbReference>
<dbReference type="SUPFAM" id="SSF52518">
    <property type="entry name" value="Thiamin diphosphate-binding fold (THDP-binding)"/>
    <property type="match status" value="2"/>
</dbReference>
<dbReference type="AlphaFoldDB" id="A0A953M152"/>
<evidence type="ECO:0000256" key="8">
    <source>
        <dbReference type="ARBA" id="ARBA00023052"/>
    </source>
</evidence>
<dbReference type="EC" id="2.2.1.7" evidence="11"/>
<dbReference type="InterPro" id="IPR029061">
    <property type="entry name" value="THDP-binding"/>
</dbReference>
<keyword evidence="4 11" id="KW-0808">Transferase</keyword>
<feature type="binding site" evidence="11">
    <location>
        <position position="284"/>
    </location>
    <ligand>
        <name>thiamine diphosphate</name>
        <dbReference type="ChEBI" id="CHEBI:58937"/>
    </ligand>
</feature>
<dbReference type="InterPro" id="IPR009014">
    <property type="entry name" value="Transketo_C/PFOR_II"/>
</dbReference>
<evidence type="ECO:0000313" key="13">
    <source>
        <dbReference type="EMBL" id="MBZ0157684.1"/>
    </source>
</evidence>
<comment type="caution">
    <text evidence="13">The sequence shown here is derived from an EMBL/GenBank/DDBJ whole genome shotgun (WGS) entry which is preliminary data.</text>
</comment>
<feature type="binding site" evidence="11">
    <location>
        <position position="369"/>
    </location>
    <ligand>
        <name>thiamine diphosphate</name>
        <dbReference type="ChEBI" id="CHEBI:58937"/>
    </ligand>
</feature>
<dbReference type="PROSITE" id="PS00802">
    <property type="entry name" value="TRANSKETOLASE_2"/>
    <property type="match status" value="1"/>
</dbReference>
<evidence type="ECO:0000256" key="2">
    <source>
        <dbReference type="ARBA" id="ARBA00011081"/>
    </source>
</evidence>
<dbReference type="Pfam" id="PF02780">
    <property type="entry name" value="Transketolase_C"/>
    <property type="match status" value="1"/>
</dbReference>
<feature type="binding site" evidence="11">
    <location>
        <position position="144"/>
    </location>
    <ligand>
        <name>Mg(2+)</name>
        <dbReference type="ChEBI" id="CHEBI:18420"/>
    </ligand>
</feature>
<feature type="binding site" evidence="11">
    <location>
        <begin position="113"/>
        <end position="115"/>
    </location>
    <ligand>
        <name>thiamine diphosphate</name>
        <dbReference type="ChEBI" id="CHEBI:58937"/>
    </ligand>
</feature>
<proteinExistence type="inferred from homology"/>
<comment type="cofactor">
    <cofactor evidence="11">
        <name>Mg(2+)</name>
        <dbReference type="ChEBI" id="CHEBI:18420"/>
    </cofactor>
    <text evidence="11">Binds 1 Mg(2+) ion per subunit.</text>
</comment>
<keyword evidence="9 11" id="KW-0414">Isoprene biosynthesis</keyword>
<dbReference type="FunFam" id="3.40.50.970:FF:000005">
    <property type="entry name" value="1-deoxy-D-xylulose-5-phosphate synthase"/>
    <property type="match status" value="1"/>
</dbReference>
<feature type="binding site" evidence="11">
    <location>
        <position position="173"/>
    </location>
    <ligand>
        <name>Mg(2+)</name>
        <dbReference type="ChEBI" id="CHEBI:18420"/>
    </ligand>
</feature>
<dbReference type="PANTHER" id="PTHR43322:SF5">
    <property type="entry name" value="1-DEOXY-D-XYLULOSE-5-PHOSPHATE SYNTHASE, CHLOROPLASTIC"/>
    <property type="match status" value="1"/>
</dbReference>
<dbReference type="InterPro" id="IPR020826">
    <property type="entry name" value="Transketolase_BS"/>
</dbReference>
<dbReference type="Pfam" id="PF13292">
    <property type="entry name" value="DXP_synthase_N"/>
    <property type="match status" value="1"/>
</dbReference>
<evidence type="ECO:0000256" key="9">
    <source>
        <dbReference type="ARBA" id="ARBA00023229"/>
    </source>
</evidence>
<dbReference type="GO" id="GO:0008661">
    <property type="term" value="F:1-deoxy-D-xylulose-5-phosphate synthase activity"/>
    <property type="evidence" value="ECO:0007669"/>
    <property type="project" value="UniProtKB-UniRule"/>
</dbReference>
<dbReference type="GO" id="GO:0000287">
    <property type="term" value="F:magnesium ion binding"/>
    <property type="evidence" value="ECO:0007669"/>
    <property type="project" value="UniProtKB-UniRule"/>
</dbReference>
<comment type="pathway">
    <text evidence="1 11">Metabolic intermediate biosynthesis; 1-deoxy-D-xylulose 5-phosphate biosynthesis; 1-deoxy-D-xylulose 5-phosphate from D-glyceraldehyde 3-phosphate and pyruvate: step 1/1.</text>
</comment>
<dbReference type="NCBIfam" id="NF003933">
    <property type="entry name" value="PRK05444.2-2"/>
    <property type="match status" value="1"/>
</dbReference>
<dbReference type="CDD" id="cd02007">
    <property type="entry name" value="TPP_DXS"/>
    <property type="match status" value="1"/>
</dbReference>
<comment type="cofactor">
    <cofactor evidence="11">
        <name>thiamine diphosphate</name>
        <dbReference type="ChEBI" id="CHEBI:58937"/>
    </cofactor>
    <text evidence="11">Binds 1 thiamine pyrophosphate per subunit.</text>
</comment>
<sequence length="628" mass="68434">MLIERIKSPRDLKSLNIEELKTLSEELRSLIIERVSINGGHLASNLGVVELTIALHYVFASPEDKIIWDVGHQSYPHKLLTGRYGEFPTIRQYKGISGFPRIGESPHDIFGTGHSSTSISAALGVAEARDVKGDSFKVIAVIGDGALTSGLAFEGLNHAGHLKKDLVVILNDNEMSISRNVGAMSNYLSKVLTGTFYRRLKKETKALLEGIPRIGGSVAKIAQKAEGSLKGFFLPGGLFEDLGFNYVGPVDGHDIPLLLDTLQRIKEVKEPILFHVVTKKGKGYKFSEEDPCVYHGIGPFEVETGIVSGASPAAEECVLFSDVFGSALTELAAVDERVVAITAAMKEGTGLTPFAERFPRRLYDVGIAEPHAVTFAAGLAVQGLRPVVAIYSTFLQRAYDEIIHDVCLQNLPVVFAIDRAGIVGEDGATHQGLFDISFLRHIPNLVLMAPKDDTELREMLRFALKQNGPVAFRYPRGRIWQYTGEERCNTPLERGRAEVVREGKDIALIAVGTTVFPALKAAETLRKDGFDPCVINARFIKPLDEALLASLFSRIKRIVTVEENLLAGGFGSAVLECLNKTGTADVTVKRVGIGDVFVEHGSPAILRKKYGLDEEGIYKAALSLLKTE</sequence>
<comment type="catalytic activity">
    <reaction evidence="11">
        <text>D-glyceraldehyde 3-phosphate + pyruvate + H(+) = 1-deoxy-D-xylulose 5-phosphate + CO2</text>
        <dbReference type="Rhea" id="RHEA:12605"/>
        <dbReference type="ChEBI" id="CHEBI:15361"/>
        <dbReference type="ChEBI" id="CHEBI:15378"/>
        <dbReference type="ChEBI" id="CHEBI:16526"/>
        <dbReference type="ChEBI" id="CHEBI:57792"/>
        <dbReference type="ChEBI" id="CHEBI:59776"/>
        <dbReference type="EC" id="2.2.1.7"/>
    </reaction>
</comment>
<feature type="binding site" evidence="11">
    <location>
        <position position="173"/>
    </location>
    <ligand>
        <name>thiamine diphosphate</name>
        <dbReference type="ChEBI" id="CHEBI:58937"/>
    </ligand>
</feature>
<dbReference type="PANTHER" id="PTHR43322">
    <property type="entry name" value="1-D-DEOXYXYLULOSE 5-PHOSPHATE SYNTHASE-RELATED"/>
    <property type="match status" value="1"/>
</dbReference>
<dbReference type="InterPro" id="IPR005475">
    <property type="entry name" value="Transketolase-like_Pyr-bd"/>
</dbReference>
<dbReference type="GO" id="GO:0009228">
    <property type="term" value="P:thiamine biosynthetic process"/>
    <property type="evidence" value="ECO:0007669"/>
    <property type="project" value="UniProtKB-UniRule"/>
</dbReference>
<keyword evidence="6 11" id="KW-0460">Magnesium</keyword>
<reference evidence="13" key="2">
    <citation type="submission" date="2021-08" db="EMBL/GenBank/DDBJ databases">
        <authorList>
            <person name="Dalcin Martins P."/>
        </authorList>
    </citation>
    <scope>NUCLEOTIDE SEQUENCE</scope>
    <source>
        <strain evidence="13">MAG_39</strain>
    </source>
</reference>
<feature type="binding site" evidence="11">
    <location>
        <position position="72"/>
    </location>
    <ligand>
        <name>thiamine diphosphate</name>
        <dbReference type="ChEBI" id="CHEBI:58937"/>
    </ligand>
</feature>
<evidence type="ECO:0000313" key="14">
    <source>
        <dbReference type="Proteomes" id="UP000705867"/>
    </source>
</evidence>
<dbReference type="InterPro" id="IPR049557">
    <property type="entry name" value="Transketolase_CS"/>
</dbReference>
<dbReference type="HAMAP" id="MF_00315">
    <property type="entry name" value="DXP_synth"/>
    <property type="match status" value="1"/>
</dbReference>
<keyword evidence="8 11" id="KW-0786">Thiamine pyrophosphate</keyword>
<evidence type="ECO:0000256" key="3">
    <source>
        <dbReference type="ARBA" id="ARBA00011738"/>
    </source>
</evidence>
<evidence type="ECO:0000256" key="5">
    <source>
        <dbReference type="ARBA" id="ARBA00022723"/>
    </source>
</evidence>
<reference evidence="13" key="1">
    <citation type="journal article" date="2021" name="bioRxiv">
        <title>Unraveling nitrogen, sulfur and carbon metabolic pathways and microbial community transcriptional responses to substrate deprivation and toxicity stresses in a bioreactor mimicking anoxic brackish coastal sediment conditions.</title>
        <authorList>
            <person name="Martins P.D."/>
            <person name="Echeveste M.J."/>
            <person name="Arshad A."/>
            <person name="Kurth J."/>
            <person name="Ouboter H."/>
            <person name="Jetten M.S.M."/>
            <person name="Welte C.U."/>
        </authorList>
    </citation>
    <scope>NUCLEOTIDE SEQUENCE</scope>
    <source>
        <strain evidence="13">MAG_39</strain>
    </source>
</reference>
<evidence type="ECO:0000256" key="7">
    <source>
        <dbReference type="ARBA" id="ARBA00022977"/>
    </source>
</evidence>
<evidence type="ECO:0000256" key="1">
    <source>
        <dbReference type="ARBA" id="ARBA00004980"/>
    </source>
</evidence>
<comment type="subunit">
    <text evidence="3 11">Homodimer.</text>
</comment>
<dbReference type="NCBIfam" id="TIGR00204">
    <property type="entry name" value="dxs"/>
    <property type="match status" value="1"/>
</dbReference>
<evidence type="ECO:0000256" key="11">
    <source>
        <dbReference type="HAMAP-Rule" id="MF_00315"/>
    </source>
</evidence>
<dbReference type="GO" id="GO:0019288">
    <property type="term" value="P:isopentenyl diphosphate biosynthetic process, methylerythritol 4-phosphate pathway"/>
    <property type="evidence" value="ECO:0007669"/>
    <property type="project" value="TreeGrafter"/>
</dbReference>
<dbReference type="CDD" id="cd07033">
    <property type="entry name" value="TPP_PYR_DXS_TK_like"/>
    <property type="match status" value="1"/>
</dbReference>
<keyword evidence="7 11" id="KW-0784">Thiamine biosynthesis</keyword>
<dbReference type="Proteomes" id="UP000705867">
    <property type="component" value="Unassembled WGS sequence"/>
</dbReference>
<feature type="binding site" evidence="11">
    <location>
        <begin position="145"/>
        <end position="146"/>
    </location>
    <ligand>
        <name>thiamine diphosphate</name>
        <dbReference type="ChEBI" id="CHEBI:58937"/>
    </ligand>
</feature>
<dbReference type="SUPFAM" id="SSF52922">
    <property type="entry name" value="TK C-terminal domain-like"/>
    <property type="match status" value="1"/>
</dbReference>
<dbReference type="GO" id="GO:0005829">
    <property type="term" value="C:cytosol"/>
    <property type="evidence" value="ECO:0007669"/>
    <property type="project" value="TreeGrafter"/>
</dbReference>
<name>A0A953M152_9BACT</name>
<evidence type="ECO:0000256" key="10">
    <source>
        <dbReference type="ARBA" id="ARBA00055605"/>
    </source>
</evidence>
<dbReference type="GO" id="GO:0030976">
    <property type="term" value="F:thiamine pyrophosphate binding"/>
    <property type="evidence" value="ECO:0007669"/>
    <property type="project" value="UniProtKB-UniRule"/>
</dbReference>
<organism evidence="13 14">
    <name type="scientific">Candidatus Nitrobium versatile</name>
    <dbReference type="NCBI Taxonomy" id="2884831"/>
    <lineage>
        <taxon>Bacteria</taxon>
        <taxon>Pseudomonadati</taxon>
        <taxon>Nitrospirota</taxon>
        <taxon>Nitrospiria</taxon>
        <taxon>Nitrospirales</taxon>
        <taxon>Nitrospiraceae</taxon>
        <taxon>Candidatus Nitrobium</taxon>
    </lineage>
</organism>
<feature type="domain" description="Transketolase-like pyrimidine-binding" evidence="12">
    <location>
        <begin position="318"/>
        <end position="481"/>
    </location>
</feature>
<gene>
    <name evidence="11 13" type="primary">dxs</name>
    <name evidence="13" type="ORF">K8I29_15925</name>
</gene>
<dbReference type="InterPro" id="IPR033248">
    <property type="entry name" value="Transketolase_C"/>
</dbReference>
<evidence type="ECO:0000256" key="6">
    <source>
        <dbReference type="ARBA" id="ARBA00022842"/>
    </source>
</evidence>
<keyword evidence="5 11" id="KW-0479">Metal-binding</keyword>
<dbReference type="SMART" id="SM00861">
    <property type="entry name" value="Transket_pyr"/>
    <property type="match status" value="1"/>
</dbReference>
<dbReference type="PROSITE" id="PS00801">
    <property type="entry name" value="TRANSKETOLASE_1"/>
    <property type="match status" value="1"/>
</dbReference>
<dbReference type="Pfam" id="PF02779">
    <property type="entry name" value="Transket_pyr"/>
    <property type="match status" value="1"/>
</dbReference>
<dbReference type="Gene3D" id="3.40.50.920">
    <property type="match status" value="1"/>
</dbReference>
<protein>
    <recommendedName>
        <fullName evidence="11">1-deoxy-D-xylulose-5-phosphate synthase</fullName>
        <ecNumber evidence="11">2.2.1.7</ecNumber>
    </recommendedName>
    <alternativeName>
        <fullName evidence="11">1-deoxyxylulose-5-phosphate synthase</fullName>
        <shortName evidence="11">DXP synthase</shortName>
        <shortName evidence="11">DXPS</shortName>
    </alternativeName>
</protein>
<evidence type="ECO:0000259" key="12">
    <source>
        <dbReference type="SMART" id="SM00861"/>
    </source>
</evidence>
<dbReference type="FunFam" id="3.40.50.920:FF:000002">
    <property type="entry name" value="1-deoxy-D-xylulose-5-phosphate synthase"/>
    <property type="match status" value="1"/>
</dbReference>
<dbReference type="InterPro" id="IPR005477">
    <property type="entry name" value="Dxylulose-5-P_synthase"/>
</dbReference>
<comment type="function">
    <text evidence="10 11">Catalyzes the acyloin condensation reaction between C atoms 2 and 3 of pyruvate and glyceraldehyde 3-phosphate to yield 1-deoxy-D-xylulose-5-phosphate (DXP).</text>
</comment>
<evidence type="ECO:0000256" key="4">
    <source>
        <dbReference type="ARBA" id="ARBA00022679"/>
    </source>
</evidence>
<comment type="similarity">
    <text evidence="2 11">Belongs to the transketolase family. DXPS subfamily.</text>
</comment>